<dbReference type="EMBL" id="JAACXV010000218">
    <property type="protein sequence ID" value="KAF7281858.1"/>
    <property type="molecule type" value="Genomic_DNA"/>
</dbReference>
<feature type="region of interest" description="Disordered" evidence="1">
    <location>
        <begin position="86"/>
        <end position="108"/>
    </location>
</feature>
<evidence type="ECO:0000313" key="3">
    <source>
        <dbReference type="Proteomes" id="UP000625711"/>
    </source>
</evidence>
<accession>A0A834IQI3</accession>
<feature type="compositionally biased region" description="Polar residues" evidence="1">
    <location>
        <begin position="86"/>
        <end position="100"/>
    </location>
</feature>
<sequence>MARHLPDFRDLSHRAGGDTVEIGRREKVTESSPIIKHDEISIFESRGDWSDTRQSDTSPSIPCRYTFKIQFKIYWICLRSVTSNNKTSDPFTSTEGSASAPSPFLFLP</sequence>
<evidence type="ECO:0000256" key="1">
    <source>
        <dbReference type="SAM" id="MobiDB-lite"/>
    </source>
</evidence>
<dbReference type="Proteomes" id="UP000625711">
    <property type="component" value="Unassembled WGS sequence"/>
</dbReference>
<gene>
    <name evidence="2" type="ORF">GWI33_004186</name>
</gene>
<evidence type="ECO:0000313" key="2">
    <source>
        <dbReference type="EMBL" id="KAF7281858.1"/>
    </source>
</evidence>
<dbReference type="AlphaFoldDB" id="A0A834IQI3"/>
<feature type="region of interest" description="Disordered" evidence="1">
    <location>
        <begin position="1"/>
        <end position="30"/>
    </location>
</feature>
<comment type="caution">
    <text evidence="2">The sequence shown here is derived from an EMBL/GenBank/DDBJ whole genome shotgun (WGS) entry which is preliminary data.</text>
</comment>
<proteinExistence type="predicted"/>
<organism evidence="2 3">
    <name type="scientific">Rhynchophorus ferrugineus</name>
    <name type="common">Red palm weevil</name>
    <name type="synonym">Curculio ferrugineus</name>
    <dbReference type="NCBI Taxonomy" id="354439"/>
    <lineage>
        <taxon>Eukaryota</taxon>
        <taxon>Metazoa</taxon>
        <taxon>Ecdysozoa</taxon>
        <taxon>Arthropoda</taxon>
        <taxon>Hexapoda</taxon>
        <taxon>Insecta</taxon>
        <taxon>Pterygota</taxon>
        <taxon>Neoptera</taxon>
        <taxon>Endopterygota</taxon>
        <taxon>Coleoptera</taxon>
        <taxon>Polyphaga</taxon>
        <taxon>Cucujiformia</taxon>
        <taxon>Curculionidae</taxon>
        <taxon>Dryophthorinae</taxon>
        <taxon>Rhynchophorus</taxon>
    </lineage>
</organism>
<protein>
    <submittedName>
        <fullName evidence="2">Uncharacterized protein</fullName>
    </submittedName>
</protein>
<keyword evidence="3" id="KW-1185">Reference proteome</keyword>
<reference evidence="2" key="1">
    <citation type="submission" date="2020-08" db="EMBL/GenBank/DDBJ databases">
        <title>Genome sequencing and assembly of the red palm weevil Rhynchophorus ferrugineus.</title>
        <authorList>
            <person name="Dias G.B."/>
            <person name="Bergman C.M."/>
            <person name="Manee M."/>
        </authorList>
    </citation>
    <scope>NUCLEOTIDE SEQUENCE</scope>
    <source>
        <strain evidence="2">AA-2017</strain>
        <tissue evidence="2">Whole larva</tissue>
    </source>
</reference>
<name>A0A834IQI3_RHYFE</name>